<name>A0ACA9RH02_9GLOM</name>
<keyword evidence="2" id="KW-1185">Reference proteome</keyword>
<reference evidence="1" key="1">
    <citation type="submission" date="2021-06" db="EMBL/GenBank/DDBJ databases">
        <authorList>
            <person name="Kallberg Y."/>
            <person name="Tangrot J."/>
            <person name="Rosling A."/>
        </authorList>
    </citation>
    <scope>NUCLEOTIDE SEQUENCE</scope>
    <source>
        <strain evidence="1">MA461A</strain>
    </source>
</reference>
<dbReference type="Proteomes" id="UP000789920">
    <property type="component" value="Unassembled WGS sequence"/>
</dbReference>
<sequence>KKENNSASTGQVNQSNDNMTSDLITDGEYCDEPQISNNDSSLESDSSSESNTSTPKSSFSENFSDSNSLKTISSSSSDSDVL</sequence>
<protein>
    <submittedName>
        <fullName evidence="1">1006_t:CDS:1</fullName>
    </submittedName>
</protein>
<proteinExistence type="predicted"/>
<gene>
    <name evidence="1" type="ORF">RPERSI_LOCUS19428</name>
</gene>
<dbReference type="EMBL" id="CAJVQC010053246">
    <property type="protein sequence ID" value="CAG8792615.1"/>
    <property type="molecule type" value="Genomic_DNA"/>
</dbReference>
<organism evidence="1 2">
    <name type="scientific">Racocetra persica</name>
    <dbReference type="NCBI Taxonomy" id="160502"/>
    <lineage>
        <taxon>Eukaryota</taxon>
        <taxon>Fungi</taxon>
        <taxon>Fungi incertae sedis</taxon>
        <taxon>Mucoromycota</taxon>
        <taxon>Glomeromycotina</taxon>
        <taxon>Glomeromycetes</taxon>
        <taxon>Diversisporales</taxon>
        <taxon>Gigasporaceae</taxon>
        <taxon>Racocetra</taxon>
    </lineage>
</organism>
<comment type="caution">
    <text evidence="1">The sequence shown here is derived from an EMBL/GenBank/DDBJ whole genome shotgun (WGS) entry which is preliminary data.</text>
</comment>
<accession>A0ACA9RH02</accession>
<feature type="non-terminal residue" evidence="1">
    <location>
        <position position="1"/>
    </location>
</feature>
<evidence type="ECO:0000313" key="2">
    <source>
        <dbReference type="Proteomes" id="UP000789920"/>
    </source>
</evidence>
<evidence type="ECO:0000313" key="1">
    <source>
        <dbReference type="EMBL" id="CAG8792615.1"/>
    </source>
</evidence>